<accession>A0A069RIN3</accession>
<name>A0A069RIN3_PEPLI</name>
<dbReference type="EMBL" id="JJMM01000002">
    <property type="protein sequence ID" value="KDR96618.1"/>
    <property type="molecule type" value="Genomic_DNA"/>
</dbReference>
<dbReference type="Proteomes" id="UP000027946">
    <property type="component" value="Unassembled WGS sequence"/>
</dbReference>
<sequence>MNFQSKRFIFELASPKDSEEILNILEEDDFKGNISICYTRRPNAYDSFMKEGDEVHMLVCRDTHNSAIAGMGALACRMAYINGKEEKVGYLFGLRIKKGYRKAYSLIPRGYAFIHSLLEKMGIRYIYTTILEENKHAQRIFEKKRASIPHYEFLCNYNVYALKANPRQKSRTKDGFTFRRASKGDIPEIIEFLNAEGKKKHFYPQITEDLITHNCIPGLNYDDFHLLFSRQNEILACGALWNQQSYKQYIVKKYGGLLKLLHPISTLLPIAGYPALPKLDSILDFSTLSFWAIKGGSREIFNVFLNGISQCANSHTFFLIGINERDPLKDLLDKTPHINYSSRVYLVNWEKSIKVAGDFDSKQSIYIECGML</sequence>
<dbReference type="SUPFAM" id="SSF55729">
    <property type="entry name" value="Acyl-CoA N-acyltransferases (Nat)"/>
    <property type="match status" value="1"/>
</dbReference>
<dbReference type="STRING" id="1121324.CLIT_2c02240"/>
<proteinExistence type="predicted"/>
<dbReference type="OrthoDB" id="2087059at2"/>
<dbReference type="AlphaFoldDB" id="A0A069RIN3"/>
<dbReference type="RefSeq" id="WP_038261125.1">
    <property type="nucleotide sequence ID" value="NZ_FSRH01000001.1"/>
</dbReference>
<dbReference type="InterPro" id="IPR016181">
    <property type="entry name" value="Acyl_CoA_acyltransferase"/>
</dbReference>
<dbReference type="Gene3D" id="3.40.630.30">
    <property type="match status" value="1"/>
</dbReference>
<keyword evidence="2" id="KW-1185">Reference proteome</keyword>
<gene>
    <name evidence="1" type="ORF">CLIT_2c02240</name>
</gene>
<organism evidence="1 2">
    <name type="scientific">Peptoclostridium litorale DSM 5388</name>
    <dbReference type="NCBI Taxonomy" id="1121324"/>
    <lineage>
        <taxon>Bacteria</taxon>
        <taxon>Bacillati</taxon>
        <taxon>Bacillota</taxon>
        <taxon>Clostridia</taxon>
        <taxon>Peptostreptococcales</taxon>
        <taxon>Peptoclostridiaceae</taxon>
        <taxon>Peptoclostridium</taxon>
    </lineage>
</organism>
<reference evidence="1 2" key="1">
    <citation type="submission" date="2014-03" db="EMBL/GenBank/DDBJ databases">
        <title>Genome sequence of Clostridium litorale W6, DSM 5388.</title>
        <authorList>
            <person name="Poehlein A."/>
            <person name="Jagirdar A."/>
            <person name="Khonsari B."/>
            <person name="Chibani C.M."/>
            <person name="Gutierrez Gutierrez D.A."/>
            <person name="Davydova E."/>
            <person name="Alghaithi H.S."/>
            <person name="Nair K.P."/>
            <person name="Dhamotharan K."/>
            <person name="Chandran L."/>
            <person name="G W."/>
            <person name="Daniel R."/>
        </authorList>
    </citation>
    <scope>NUCLEOTIDE SEQUENCE [LARGE SCALE GENOMIC DNA]</scope>
    <source>
        <strain evidence="1 2">W6</strain>
    </source>
</reference>
<comment type="caution">
    <text evidence="1">The sequence shown here is derived from an EMBL/GenBank/DDBJ whole genome shotgun (WGS) entry which is preliminary data.</text>
</comment>
<evidence type="ECO:0000313" key="1">
    <source>
        <dbReference type="EMBL" id="KDR96618.1"/>
    </source>
</evidence>
<evidence type="ECO:0008006" key="3">
    <source>
        <dbReference type="Google" id="ProtNLM"/>
    </source>
</evidence>
<evidence type="ECO:0000313" key="2">
    <source>
        <dbReference type="Proteomes" id="UP000027946"/>
    </source>
</evidence>
<protein>
    <recommendedName>
        <fullName evidence="3">N-acetyltransferase domain-containing protein</fullName>
    </recommendedName>
</protein>
<dbReference type="eggNOG" id="ENOG502Z9UT">
    <property type="taxonomic scope" value="Bacteria"/>
</dbReference>